<dbReference type="OrthoDB" id="444138at2"/>
<dbReference type="AlphaFoldDB" id="A0A1T3P004"/>
<evidence type="ECO:0000313" key="2">
    <source>
        <dbReference type="Proteomes" id="UP000190037"/>
    </source>
</evidence>
<dbReference type="EMBL" id="MWQN01000001">
    <property type="protein sequence ID" value="OPC82437.1"/>
    <property type="molecule type" value="Genomic_DNA"/>
</dbReference>
<comment type="caution">
    <text evidence="1">The sequence shown here is derived from an EMBL/GenBank/DDBJ whole genome shotgun (WGS) entry which is preliminary data.</text>
</comment>
<reference evidence="1 2" key="1">
    <citation type="submission" date="2017-03" db="EMBL/GenBank/DDBJ databases">
        <title>Draft genome sequence of Streptomyces scabrisporus NF3, endophyte isolated from Amphipterygium adstringens.</title>
        <authorList>
            <person name="Vazquez M."/>
            <person name="Ceapa C.D."/>
            <person name="Rodriguez Luna D."/>
            <person name="Sanchez Esquivel S."/>
        </authorList>
    </citation>
    <scope>NUCLEOTIDE SEQUENCE [LARGE SCALE GENOMIC DNA]</scope>
    <source>
        <strain evidence="1 2">NF3</strain>
    </source>
</reference>
<evidence type="ECO:0008006" key="3">
    <source>
        <dbReference type="Google" id="ProtNLM"/>
    </source>
</evidence>
<proteinExistence type="predicted"/>
<sequence>MTETEISRALSADNPARAEAAATVVRFLDVAVAATGRASFYNTRDEQLALEEDAHRTMAALDRRLYAGLVCSPGATDRSRQLGVLHLLGTPAREDDGDTVYAAVAALTVPRRLKLFALLAERRVNNARVRRLILRTVLGSTSLELWSVRYRDKLATALRHAWGLRLSGILRAILTKHLAGGELDSKEHRILAREIDRWAVDRADPAAVRECVAFVLGAEGPYTLPLPVAYRAARTDLDAGAALPLETLEGLRGRYHPDAKPARVLELTAARLTVGQRLAGQRQAARAGVTVEVDLDRYDAVRLYLYAFAEGMTAEVAAALDRRAAHTAAGLDLAGRRVALVLDGSASMRGGTDQPLRPIAAVLALRDALRAAAGTCHDVWIGGVPDGRLVHPAGPTAAAEALVAALRTGAELIVVVGDGYENAPAGRFAQVLDAARTLGVAVPVVQLCPVLAAEAAGLRGYAPDLPLAPVHRPEALELAWCRLMLATDPTAAVPALLRLAHPEVTA</sequence>
<protein>
    <recommendedName>
        <fullName evidence="3">VWFA domain-containing protein</fullName>
    </recommendedName>
</protein>
<gene>
    <name evidence="1" type="ORF">B4N89_17160</name>
</gene>
<organism evidence="1 2">
    <name type="scientific">Embleya scabrispora</name>
    <dbReference type="NCBI Taxonomy" id="159449"/>
    <lineage>
        <taxon>Bacteria</taxon>
        <taxon>Bacillati</taxon>
        <taxon>Actinomycetota</taxon>
        <taxon>Actinomycetes</taxon>
        <taxon>Kitasatosporales</taxon>
        <taxon>Streptomycetaceae</taxon>
        <taxon>Embleya</taxon>
    </lineage>
</organism>
<dbReference type="RefSeq" id="WP_143657994.1">
    <property type="nucleotide sequence ID" value="NZ_MWQN01000001.1"/>
</dbReference>
<evidence type="ECO:0000313" key="1">
    <source>
        <dbReference type="EMBL" id="OPC82437.1"/>
    </source>
</evidence>
<name>A0A1T3P004_9ACTN</name>
<keyword evidence="2" id="KW-1185">Reference proteome</keyword>
<accession>A0A1T3P004</accession>
<dbReference type="STRING" id="159449.B4N89_17160"/>
<dbReference type="Proteomes" id="UP000190037">
    <property type="component" value="Unassembled WGS sequence"/>
</dbReference>